<gene>
    <name evidence="1" type="ORF">KI387_030853</name>
</gene>
<dbReference type="EMBL" id="JAHRHJ020000010">
    <property type="protein sequence ID" value="KAH9299171.1"/>
    <property type="molecule type" value="Genomic_DNA"/>
</dbReference>
<dbReference type="Proteomes" id="UP000824469">
    <property type="component" value="Unassembled WGS sequence"/>
</dbReference>
<keyword evidence="2" id="KW-1185">Reference proteome</keyword>
<proteinExistence type="predicted"/>
<dbReference type="AlphaFoldDB" id="A0AA38FFE9"/>
<evidence type="ECO:0000313" key="1">
    <source>
        <dbReference type="EMBL" id="KAH9299171.1"/>
    </source>
</evidence>
<organism evidence="1 2">
    <name type="scientific">Taxus chinensis</name>
    <name type="common">Chinese yew</name>
    <name type="synonym">Taxus wallichiana var. chinensis</name>
    <dbReference type="NCBI Taxonomy" id="29808"/>
    <lineage>
        <taxon>Eukaryota</taxon>
        <taxon>Viridiplantae</taxon>
        <taxon>Streptophyta</taxon>
        <taxon>Embryophyta</taxon>
        <taxon>Tracheophyta</taxon>
        <taxon>Spermatophyta</taxon>
        <taxon>Pinopsida</taxon>
        <taxon>Pinidae</taxon>
        <taxon>Conifers II</taxon>
        <taxon>Cupressales</taxon>
        <taxon>Taxaceae</taxon>
        <taxon>Taxus</taxon>
    </lineage>
</organism>
<accession>A0AA38FFE9</accession>
<name>A0AA38FFE9_TAXCH</name>
<comment type="caution">
    <text evidence="1">The sequence shown here is derived from an EMBL/GenBank/DDBJ whole genome shotgun (WGS) entry which is preliminary data.</text>
</comment>
<reference evidence="1 2" key="1">
    <citation type="journal article" date="2021" name="Nat. Plants">
        <title>The Taxus genome provides insights into paclitaxel biosynthesis.</title>
        <authorList>
            <person name="Xiong X."/>
            <person name="Gou J."/>
            <person name="Liao Q."/>
            <person name="Li Y."/>
            <person name="Zhou Q."/>
            <person name="Bi G."/>
            <person name="Li C."/>
            <person name="Du R."/>
            <person name="Wang X."/>
            <person name="Sun T."/>
            <person name="Guo L."/>
            <person name="Liang H."/>
            <person name="Lu P."/>
            <person name="Wu Y."/>
            <person name="Zhang Z."/>
            <person name="Ro D.K."/>
            <person name="Shang Y."/>
            <person name="Huang S."/>
            <person name="Yan J."/>
        </authorList>
    </citation>
    <scope>NUCLEOTIDE SEQUENCE [LARGE SCALE GENOMIC DNA]</scope>
    <source>
        <strain evidence="1">Ta-2019</strain>
    </source>
</reference>
<protein>
    <submittedName>
        <fullName evidence="1">Uncharacterized protein</fullName>
    </submittedName>
</protein>
<sequence length="112" mass="12445">MPTLLQPPSFSGQAYVILFFFTSHPGIRPVDIVVVIAGAMEVLPMVEMDLKKIMTSALEQLNVIEADMGDGNARNVLCHVVERHAAEILVWAAMDMELSNSTFDCLCFYVRL</sequence>
<evidence type="ECO:0000313" key="2">
    <source>
        <dbReference type="Proteomes" id="UP000824469"/>
    </source>
</evidence>